<evidence type="ECO:0000256" key="1">
    <source>
        <dbReference type="ARBA" id="ARBA00022538"/>
    </source>
</evidence>
<dbReference type="PROSITE" id="PS51201">
    <property type="entry name" value="RCK_N"/>
    <property type="match status" value="1"/>
</dbReference>
<dbReference type="RefSeq" id="WP_282839697.1">
    <property type="nucleotide sequence ID" value="NZ_JASCXW010000022.1"/>
</dbReference>
<reference evidence="4" key="1">
    <citation type="submission" date="2023-05" db="EMBL/GenBank/DDBJ databases">
        <title>Mariniplasma microaerophilum sp. nov., a novel anaerobic mollicute isolated from terrestrial mud volcano, Taman Peninsula, Russia.</title>
        <authorList>
            <person name="Khomyakova M.A."/>
            <person name="Merkel A.Y."/>
            <person name="Slobodkin A.I."/>
        </authorList>
    </citation>
    <scope>NUCLEOTIDE SEQUENCE</scope>
    <source>
        <strain evidence="4">M4Ah</strain>
    </source>
</reference>
<dbReference type="Proteomes" id="UP001431532">
    <property type="component" value="Unassembled WGS sequence"/>
</dbReference>
<keyword evidence="1" id="KW-0813">Transport</keyword>
<dbReference type="Gene3D" id="3.40.50.720">
    <property type="entry name" value="NAD(P)-binding Rossmann-like Domain"/>
    <property type="match status" value="1"/>
</dbReference>
<dbReference type="InterPro" id="IPR003148">
    <property type="entry name" value="RCK_N"/>
</dbReference>
<dbReference type="InterPro" id="IPR036291">
    <property type="entry name" value="NAD(P)-bd_dom_sf"/>
</dbReference>
<evidence type="ECO:0000256" key="2">
    <source>
        <dbReference type="ARBA" id="ARBA00022958"/>
    </source>
</evidence>
<name>A0AAW6UA10_9MOLU</name>
<evidence type="ECO:0000259" key="3">
    <source>
        <dbReference type="PROSITE" id="PS51201"/>
    </source>
</evidence>
<proteinExistence type="predicted"/>
<evidence type="ECO:0000313" key="4">
    <source>
        <dbReference type="EMBL" id="MDI6453267.1"/>
    </source>
</evidence>
<organism evidence="4 5">
    <name type="scientific">Peloplasma aerotolerans</name>
    <dbReference type="NCBI Taxonomy" id="3044389"/>
    <lineage>
        <taxon>Bacteria</taxon>
        <taxon>Bacillati</taxon>
        <taxon>Mycoplasmatota</taxon>
        <taxon>Mollicutes</taxon>
        <taxon>Acholeplasmatales</taxon>
        <taxon>Acholeplasmataceae</taxon>
        <taxon>Peloplasma</taxon>
    </lineage>
</organism>
<keyword evidence="1" id="KW-0406">Ion transport</keyword>
<dbReference type="PRINTS" id="PR00335">
    <property type="entry name" value="KUPTAKETRKA"/>
</dbReference>
<sequence length="144" mass="16123">MKKNKIVVIGSGRLGASIAAMLSNEGNDVLIIDKDGTSFRKLSDTYSGYDVIGDATDLSILENEALIKEAKEVIITTDSDNINLFIAHLCFHIYDVPNIYARFSDTDKGKLIENTTIQAIYPFILSLEQFMSMRGENHHENNHR</sequence>
<keyword evidence="1" id="KW-0633">Potassium transport</keyword>
<evidence type="ECO:0000313" key="5">
    <source>
        <dbReference type="Proteomes" id="UP001431532"/>
    </source>
</evidence>
<dbReference type="Pfam" id="PF02254">
    <property type="entry name" value="TrkA_N"/>
    <property type="match status" value="1"/>
</dbReference>
<dbReference type="EMBL" id="JASCXW010000022">
    <property type="protein sequence ID" value="MDI6453267.1"/>
    <property type="molecule type" value="Genomic_DNA"/>
</dbReference>
<keyword evidence="5" id="KW-1185">Reference proteome</keyword>
<accession>A0AAW6UA10</accession>
<dbReference type="AlphaFoldDB" id="A0AAW6UA10"/>
<feature type="domain" description="RCK N-terminal" evidence="3">
    <location>
        <begin position="3"/>
        <end position="120"/>
    </location>
</feature>
<dbReference type="PANTHER" id="PTHR43833">
    <property type="entry name" value="POTASSIUM CHANNEL PROTEIN 2-RELATED-RELATED"/>
    <property type="match status" value="1"/>
</dbReference>
<dbReference type="InterPro" id="IPR006036">
    <property type="entry name" value="K_uptake_TrkA"/>
</dbReference>
<keyword evidence="2" id="KW-0630">Potassium</keyword>
<comment type="caution">
    <text evidence="4">The sequence shown here is derived from an EMBL/GenBank/DDBJ whole genome shotgun (WGS) entry which is preliminary data.</text>
</comment>
<protein>
    <submittedName>
        <fullName evidence="4">NAD-binding protein</fullName>
    </submittedName>
</protein>
<gene>
    <name evidence="4" type="ORF">QJ521_06805</name>
</gene>
<dbReference type="GO" id="GO:0005886">
    <property type="term" value="C:plasma membrane"/>
    <property type="evidence" value="ECO:0007669"/>
    <property type="project" value="InterPro"/>
</dbReference>
<dbReference type="InterPro" id="IPR050721">
    <property type="entry name" value="Trk_Ktr_HKT_K-transport"/>
</dbReference>
<dbReference type="GO" id="GO:0015079">
    <property type="term" value="F:potassium ion transmembrane transporter activity"/>
    <property type="evidence" value="ECO:0007669"/>
    <property type="project" value="InterPro"/>
</dbReference>
<dbReference type="SUPFAM" id="SSF51735">
    <property type="entry name" value="NAD(P)-binding Rossmann-fold domains"/>
    <property type="match status" value="1"/>
</dbReference>